<dbReference type="GO" id="GO:0005524">
    <property type="term" value="F:ATP binding"/>
    <property type="evidence" value="ECO:0007669"/>
    <property type="project" value="InterPro"/>
</dbReference>
<dbReference type="InParanoid" id="A0A168N3H3"/>
<organism evidence="2">
    <name type="scientific">Absidia glauca</name>
    <name type="common">Pin mould</name>
    <dbReference type="NCBI Taxonomy" id="4829"/>
    <lineage>
        <taxon>Eukaryota</taxon>
        <taxon>Fungi</taxon>
        <taxon>Fungi incertae sedis</taxon>
        <taxon>Mucoromycota</taxon>
        <taxon>Mucoromycotina</taxon>
        <taxon>Mucoromycetes</taxon>
        <taxon>Mucorales</taxon>
        <taxon>Cunninghamellaceae</taxon>
        <taxon>Absidia</taxon>
    </lineage>
</organism>
<dbReference type="EMBL" id="LT552960">
    <property type="protein sequence ID" value="SAL99729.1"/>
    <property type="molecule type" value="Genomic_DNA"/>
</dbReference>
<dbReference type="PROSITE" id="PS50011">
    <property type="entry name" value="PROTEIN_KINASE_DOM"/>
    <property type="match status" value="1"/>
</dbReference>
<dbReference type="SUPFAM" id="SSF56112">
    <property type="entry name" value="Protein kinase-like (PK-like)"/>
    <property type="match status" value="1"/>
</dbReference>
<dbReference type="PANTHER" id="PTHR24347">
    <property type="entry name" value="SERINE/THREONINE-PROTEIN KINASE"/>
    <property type="match status" value="1"/>
</dbReference>
<dbReference type="OrthoDB" id="10252171at2759"/>
<dbReference type="Proteomes" id="UP000078561">
    <property type="component" value="Unassembled WGS sequence"/>
</dbReference>
<dbReference type="InterPro" id="IPR000719">
    <property type="entry name" value="Prot_kinase_dom"/>
</dbReference>
<dbReference type="GO" id="GO:0004672">
    <property type="term" value="F:protein kinase activity"/>
    <property type="evidence" value="ECO:0007669"/>
    <property type="project" value="InterPro"/>
</dbReference>
<accession>A0A168N3H3</accession>
<evidence type="ECO:0000259" key="1">
    <source>
        <dbReference type="PROSITE" id="PS50011"/>
    </source>
</evidence>
<feature type="domain" description="Protein kinase" evidence="1">
    <location>
        <begin position="1"/>
        <end position="148"/>
    </location>
</feature>
<protein>
    <recommendedName>
        <fullName evidence="1">Protein kinase domain-containing protein</fullName>
    </recommendedName>
</protein>
<dbReference type="Gene3D" id="1.10.510.10">
    <property type="entry name" value="Transferase(Phosphotransferase) domain 1"/>
    <property type="match status" value="1"/>
</dbReference>
<evidence type="ECO:0000313" key="2">
    <source>
        <dbReference type="EMBL" id="SAL99729.1"/>
    </source>
</evidence>
<sequence>MYQIFSATKPDNIFVHADRVRPRHVVIGDFGIAINTNTESSWTDHHGTKAYFAPEMLNDNKITNKVDCWSLGLIMYQLLTRQFPFGNITNSNDDLSWPDIRRWILEGSVEFKTSPVPCQEAISLVEKLLAKDPSTRYSAAQAFVDRYLNELDLSKGSFFEQYIPMIQSHFDRISSATIASSDFAPSSFSRHHHYLCPKNIKLSKKICPPGGKRQRAGFDQGVARAPQPRCFENGQRIV</sequence>
<keyword evidence="3" id="KW-1185">Reference proteome</keyword>
<proteinExistence type="predicted"/>
<gene>
    <name evidence="2" type="primary">ABSGL_05374.1 scaffold 6959</name>
</gene>
<dbReference type="SMART" id="SM00220">
    <property type="entry name" value="S_TKc"/>
    <property type="match status" value="1"/>
</dbReference>
<name>A0A168N3H3_ABSGL</name>
<dbReference type="STRING" id="4829.A0A168N3H3"/>
<dbReference type="Pfam" id="PF00069">
    <property type="entry name" value="Pkinase"/>
    <property type="match status" value="1"/>
</dbReference>
<evidence type="ECO:0000313" key="3">
    <source>
        <dbReference type="Proteomes" id="UP000078561"/>
    </source>
</evidence>
<dbReference type="AlphaFoldDB" id="A0A168N3H3"/>
<reference evidence="2" key="1">
    <citation type="submission" date="2016-04" db="EMBL/GenBank/DDBJ databases">
        <authorList>
            <person name="Evans L.H."/>
            <person name="Alamgir A."/>
            <person name="Owens N."/>
            <person name="Weber N.D."/>
            <person name="Virtaneva K."/>
            <person name="Barbian K."/>
            <person name="Babar A."/>
            <person name="Rosenke K."/>
        </authorList>
    </citation>
    <scope>NUCLEOTIDE SEQUENCE [LARGE SCALE GENOMIC DNA]</scope>
    <source>
        <strain evidence="2">CBS 101.48</strain>
    </source>
</reference>
<dbReference type="InterPro" id="IPR011009">
    <property type="entry name" value="Kinase-like_dom_sf"/>
</dbReference>